<dbReference type="RefSeq" id="WP_024904750.1">
    <property type="nucleotide sequence ID" value="NZ_CADFGU010000010.1"/>
</dbReference>
<dbReference type="PATRIC" id="fig|28092.6.peg.3371"/>
<dbReference type="AlphaFoldDB" id="A0A0F5JZ79"/>
<dbReference type="GO" id="GO:0003700">
    <property type="term" value="F:DNA-binding transcription factor activity"/>
    <property type="evidence" value="ECO:0007669"/>
    <property type="project" value="InterPro"/>
</dbReference>
<evidence type="ECO:0000313" key="2">
    <source>
        <dbReference type="EMBL" id="KKB62929.1"/>
    </source>
</evidence>
<dbReference type="PANTHER" id="PTHR39515:SF2">
    <property type="entry name" value="HTH-TYPE TRANSCRIPTIONAL REGULATOR RV0880"/>
    <property type="match status" value="1"/>
</dbReference>
<sequence length="143" mass="15570">MKSNIDIPVLASELRATLSALKRRLRERGSVGDLTPSQVDVLRQLDRHGPATVSQLARACGMRAQSMGTIVGGLESEGLVSGAPDPDDKRQTLISMTPLCLDRLSKGRAAHQDWLVDKIERLSHEDRAHLLAATAVLSRLLQD</sequence>
<dbReference type="STRING" id="28092.WM40_14275"/>
<comment type="caution">
    <text evidence="2">The sequence shown here is derived from an EMBL/GenBank/DDBJ whole genome shotgun (WGS) entry which is preliminary data.</text>
</comment>
<feature type="domain" description="HTH marR-type" evidence="1">
    <location>
        <begin position="7"/>
        <end position="142"/>
    </location>
</feature>
<dbReference type="PANTHER" id="PTHR39515">
    <property type="entry name" value="CONSERVED PROTEIN"/>
    <property type="match status" value="1"/>
</dbReference>
<organism evidence="2 3">
    <name type="scientific">Robbsia andropogonis</name>
    <dbReference type="NCBI Taxonomy" id="28092"/>
    <lineage>
        <taxon>Bacteria</taxon>
        <taxon>Pseudomonadati</taxon>
        <taxon>Pseudomonadota</taxon>
        <taxon>Betaproteobacteria</taxon>
        <taxon>Burkholderiales</taxon>
        <taxon>Burkholderiaceae</taxon>
        <taxon>Robbsia</taxon>
    </lineage>
</organism>
<dbReference type="Proteomes" id="UP000033618">
    <property type="component" value="Unassembled WGS sequence"/>
</dbReference>
<dbReference type="SMART" id="SM00347">
    <property type="entry name" value="HTH_MARR"/>
    <property type="match status" value="1"/>
</dbReference>
<dbReference type="InterPro" id="IPR036390">
    <property type="entry name" value="WH_DNA-bd_sf"/>
</dbReference>
<dbReference type="OrthoDB" id="3215377at2"/>
<dbReference type="Gene3D" id="1.10.10.10">
    <property type="entry name" value="Winged helix-like DNA-binding domain superfamily/Winged helix DNA-binding domain"/>
    <property type="match status" value="1"/>
</dbReference>
<dbReference type="InterPro" id="IPR052526">
    <property type="entry name" value="HTH-type_Bedaq_tolerance"/>
</dbReference>
<proteinExistence type="predicted"/>
<gene>
    <name evidence="2" type="ORF">WM40_14275</name>
</gene>
<dbReference type="InterPro" id="IPR036388">
    <property type="entry name" value="WH-like_DNA-bd_sf"/>
</dbReference>
<dbReference type="PROSITE" id="PS50995">
    <property type="entry name" value="HTH_MARR_2"/>
    <property type="match status" value="1"/>
</dbReference>
<accession>A0A0F5JZ79</accession>
<evidence type="ECO:0000259" key="1">
    <source>
        <dbReference type="PROSITE" id="PS50995"/>
    </source>
</evidence>
<keyword evidence="3" id="KW-1185">Reference proteome</keyword>
<dbReference type="Pfam" id="PF12802">
    <property type="entry name" value="MarR_2"/>
    <property type="match status" value="1"/>
</dbReference>
<dbReference type="SUPFAM" id="SSF46785">
    <property type="entry name" value="Winged helix' DNA-binding domain"/>
    <property type="match status" value="1"/>
</dbReference>
<dbReference type="InterPro" id="IPR000835">
    <property type="entry name" value="HTH_MarR-typ"/>
</dbReference>
<evidence type="ECO:0000313" key="3">
    <source>
        <dbReference type="Proteomes" id="UP000033618"/>
    </source>
</evidence>
<protein>
    <recommendedName>
        <fullName evidence="1">HTH marR-type domain-containing protein</fullName>
    </recommendedName>
</protein>
<reference evidence="2 3" key="1">
    <citation type="submission" date="2015-03" db="EMBL/GenBank/DDBJ databases">
        <title>Draft Genome Sequence of Burkholderia andropogonis type strain ICMP2807, isolated from Sorghum bicolor.</title>
        <authorList>
            <person name="Lopes-Santos L."/>
            <person name="Castro D.B."/>
            <person name="Ottoboni L.M."/>
            <person name="Park D."/>
            <person name="Weirc B.S."/>
            <person name="Destefano S.A."/>
        </authorList>
    </citation>
    <scope>NUCLEOTIDE SEQUENCE [LARGE SCALE GENOMIC DNA]</scope>
    <source>
        <strain evidence="2 3">ICMP2807</strain>
    </source>
</reference>
<name>A0A0F5JZ79_9BURK</name>
<dbReference type="EMBL" id="LAQU01000014">
    <property type="protein sequence ID" value="KKB62929.1"/>
    <property type="molecule type" value="Genomic_DNA"/>
</dbReference>